<dbReference type="InterPro" id="IPR001487">
    <property type="entry name" value="Bromodomain"/>
</dbReference>
<feature type="domain" description="Bromo" evidence="10">
    <location>
        <begin position="5"/>
        <end position="99"/>
    </location>
</feature>
<keyword evidence="4" id="KW-0498">Mitosis</keyword>
<dbReference type="GO" id="GO:0051301">
    <property type="term" value="P:cell division"/>
    <property type="evidence" value="ECO:0007669"/>
    <property type="project" value="UniProtKB-KW"/>
</dbReference>
<evidence type="ECO:0000259" key="11">
    <source>
        <dbReference type="PROSITE" id="PS51284"/>
    </source>
</evidence>
<evidence type="ECO:0000256" key="8">
    <source>
        <dbReference type="PROSITE-ProRule" id="PRU00035"/>
    </source>
</evidence>
<evidence type="ECO:0000256" key="2">
    <source>
        <dbReference type="ARBA" id="ARBA00013927"/>
    </source>
</evidence>
<dbReference type="PROSITE" id="PS51284">
    <property type="entry name" value="DOC"/>
    <property type="match status" value="1"/>
</dbReference>
<proteinExistence type="inferred from homology"/>
<evidence type="ECO:0000256" key="1">
    <source>
        <dbReference type="ARBA" id="ARBA00006762"/>
    </source>
</evidence>
<name>A0ABD2QN81_9PLAT</name>
<dbReference type="PROSITE" id="PS50014">
    <property type="entry name" value="BROMODOMAIN_2"/>
    <property type="match status" value="1"/>
</dbReference>
<reference evidence="12 13" key="1">
    <citation type="submission" date="2024-11" db="EMBL/GenBank/DDBJ databases">
        <title>Adaptive evolution of stress response genes in parasites aligns with host niche diversity.</title>
        <authorList>
            <person name="Hahn C."/>
            <person name="Resl P."/>
        </authorList>
    </citation>
    <scope>NUCLEOTIDE SEQUENCE [LARGE SCALE GENOMIC DNA]</scope>
    <source>
        <strain evidence="12">EGGRZ-B1_66</strain>
        <tissue evidence="12">Body</tissue>
    </source>
</reference>
<comment type="similarity">
    <text evidence="1">Belongs to the APC10 family.</text>
</comment>
<dbReference type="SMART" id="SM00297">
    <property type="entry name" value="BROMO"/>
    <property type="match status" value="1"/>
</dbReference>
<dbReference type="Proteomes" id="UP001626550">
    <property type="component" value="Unassembled WGS sequence"/>
</dbReference>
<keyword evidence="3" id="KW-0132">Cell division</keyword>
<feature type="region of interest" description="Disordered" evidence="9">
    <location>
        <begin position="371"/>
        <end position="397"/>
    </location>
</feature>
<protein>
    <recommendedName>
        <fullName evidence="2">Anaphase-promoting complex subunit 10</fullName>
    </recommendedName>
</protein>
<evidence type="ECO:0000256" key="9">
    <source>
        <dbReference type="SAM" id="MobiDB-lite"/>
    </source>
</evidence>
<dbReference type="Pfam" id="PF00439">
    <property type="entry name" value="Bromodomain"/>
    <property type="match status" value="1"/>
</dbReference>
<dbReference type="SUPFAM" id="SSF47370">
    <property type="entry name" value="Bromodomain"/>
    <property type="match status" value="1"/>
</dbReference>
<dbReference type="InterPro" id="IPR016901">
    <property type="entry name" value="APC10/Doc1"/>
</dbReference>
<dbReference type="InterPro" id="IPR036427">
    <property type="entry name" value="Bromodomain-like_sf"/>
</dbReference>
<dbReference type="PRINTS" id="PR00503">
    <property type="entry name" value="BROMODOMAIN"/>
</dbReference>
<dbReference type="Gene3D" id="1.20.920.10">
    <property type="entry name" value="Bromodomain-like"/>
    <property type="match status" value="1"/>
</dbReference>
<evidence type="ECO:0000313" key="12">
    <source>
        <dbReference type="EMBL" id="KAL3320186.1"/>
    </source>
</evidence>
<dbReference type="PANTHER" id="PTHR12936">
    <property type="entry name" value="ANAPHASE-PROMOTING COMPLEX 10"/>
    <property type="match status" value="1"/>
</dbReference>
<keyword evidence="5" id="KW-0833">Ubl conjugation pathway</keyword>
<keyword evidence="13" id="KW-1185">Reference proteome</keyword>
<evidence type="ECO:0000256" key="5">
    <source>
        <dbReference type="ARBA" id="ARBA00022786"/>
    </source>
</evidence>
<evidence type="ECO:0000256" key="6">
    <source>
        <dbReference type="ARBA" id="ARBA00023117"/>
    </source>
</evidence>
<dbReference type="SMART" id="SM01337">
    <property type="entry name" value="APC10"/>
    <property type="match status" value="1"/>
</dbReference>
<accession>A0ABD2QN81</accession>
<dbReference type="PANTHER" id="PTHR12936:SF0">
    <property type="entry name" value="ANAPHASE-PROMOTING COMPLEX SUBUNIT 10"/>
    <property type="match status" value="1"/>
</dbReference>
<dbReference type="Gene3D" id="2.60.120.260">
    <property type="entry name" value="Galactose-binding domain-like"/>
    <property type="match status" value="1"/>
</dbReference>
<feature type="domain" description="DOC" evidence="11">
    <location>
        <begin position="194"/>
        <end position="378"/>
    </location>
</feature>
<dbReference type="EMBL" id="JBJKFK010000071">
    <property type="protein sequence ID" value="KAL3320186.1"/>
    <property type="molecule type" value="Genomic_DNA"/>
</dbReference>
<evidence type="ECO:0000259" key="10">
    <source>
        <dbReference type="PROSITE" id="PS50014"/>
    </source>
</evidence>
<dbReference type="InterPro" id="IPR008979">
    <property type="entry name" value="Galactose-bd-like_sf"/>
</dbReference>
<evidence type="ECO:0000313" key="13">
    <source>
        <dbReference type="Proteomes" id="UP001626550"/>
    </source>
</evidence>
<keyword evidence="7" id="KW-0131">Cell cycle</keyword>
<sequence length="397" mass="44658">MLTVCNHRHAQIFINPVTDEIAPGYSSIMHRPMDLGMAKRRIEAVLAPLAGTNVAAQSSPNALNSPNAVIVEAATMFIQDLLLMFSNARMYNASSHEVYRMSEIMYRDVINELKPVWSVLAEDIPNLPQLPSATPETAWDLLDQQPSMLASGLSPPVLSGTATPTVNAGQSLVNVSTPPTTYSGSRASSQMKVIQSNNLKLPPTDPLVAERTGKVRDVCGEAVWCLSSCKVGHGIDQLLDNRLDLFWQSDGPQPHLVTMLFNRRTWLSDLYLYFDYQLDESYTPSRLSVRCGDEPRDLFDVVEVMFREPVGWHRIPLEWMDQQPVKTFVLQIAMFSNHQNGRDTHIRGIRVHSPVENRGFKDYEWPLLKAKPESSDPLSKDDFFQDKEPSVMSFDVR</sequence>
<dbReference type="InterPro" id="IPR004939">
    <property type="entry name" value="APC_su10/DOC_dom"/>
</dbReference>
<comment type="caution">
    <text evidence="12">The sequence shown here is derived from an EMBL/GenBank/DDBJ whole genome shotgun (WGS) entry which is preliminary data.</text>
</comment>
<feature type="compositionally biased region" description="Basic and acidic residues" evidence="9">
    <location>
        <begin position="371"/>
        <end position="389"/>
    </location>
</feature>
<evidence type="ECO:0000256" key="4">
    <source>
        <dbReference type="ARBA" id="ARBA00022776"/>
    </source>
</evidence>
<gene>
    <name evidence="12" type="ORF">Ciccas_001154</name>
</gene>
<dbReference type="SUPFAM" id="SSF49785">
    <property type="entry name" value="Galactose-binding domain-like"/>
    <property type="match status" value="1"/>
</dbReference>
<evidence type="ECO:0000256" key="3">
    <source>
        <dbReference type="ARBA" id="ARBA00022618"/>
    </source>
</evidence>
<evidence type="ECO:0000256" key="7">
    <source>
        <dbReference type="ARBA" id="ARBA00023306"/>
    </source>
</evidence>
<keyword evidence="6 8" id="KW-0103">Bromodomain</keyword>
<organism evidence="12 13">
    <name type="scientific">Cichlidogyrus casuarinus</name>
    <dbReference type="NCBI Taxonomy" id="1844966"/>
    <lineage>
        <taxon>Eukaryota</taxon>
        <taxon>Metazoa</taxon>
        <taxon>Spiralia</taxon>
        <taxon>Lophotrochozoa</taxon>
        <taxon>Platyhelminthes</taxon>
        <taxon>Monogenea</taxon>
        <taxon>Monopisthocotylea</taxon>
        <taxon>Dactylogyridea</taxon>
        <taxon>Ancyrocephalidae</taxon>
        <taxon>Cichlidogyrus</taxon>
    </lineage>
</organism>
<dbReference type="CDD" id="cd08366">
    <property type="entry name" value="APC10"/>
    <property type="match status" value="1"/>
</dbReference>
<dbReference type="Pfam" id="PF03256">
    <property type="entry name" value="ANAPC10"/>
    <property type="match status" value="1"/>
</dbReference>
<dbReference type="AlphaFoldDB" id="A0ABD2QN81"/>